<reference evidence="1 2" key="1">
    <citation type="submission" date="2019-08" db="EMBL/GenBank/DDBJ databases">
        <title>Deep-cultivation of Planctomycetes and their phenomic and genomic characterization uncovers novel biology.</title>
        <authorList>
            <person name="Wiegand S."/>
            <person name="Jogler M."/>
            <person name="Boedeker C."/>
            <person name="Pinto D."/>
            <person name="Vollmers J."/>
            <person name="Rivas-Marin E."/>
            <person name="Kohn T."/>
            <person name="Peeters S.H."/>
            <person name="Heuer A."/>
            <person name="Rast P."/>
            <person name="Oberbeckmann S."/>
            <person name="Bunk B."/>
            <person name="Jeske O."/>
            <person name="Meyerdierks A."/>
            <person name="Storesund J.E."/>
            <person name="Kallscheuer N."/>
            <person name="Luecker S."/>
            <person name="Lage O.M."/>
            <person name="Pohl T."/>
            <person name="Merkel B.J."/>
            <person name="Hornburger P."/>
            <person name="Mueller R.-W."/>
            <person name="Bruemmer F."/>
            <person name="Labrenz M."/>
            <person name="Spormann A.M."/>
            <person name="Op Den Camp H."/>
            <person name="Overmann J."/>
            <person name="Amann R."/>
            <person name="Jetten M.S.M."/>
            <person name="Mascher T."/>
            <person name="Medema M.H."/>
            <person name="Devos D.P."/>
            <person name="Kaster A.-K."/>
            <person name="Ovreas L."/>
            <person name="Rohde M."/>
            <person name="Galperin M.Y."/>
            <person name="Jogler C."/>
        </authorList>
    </citation>
    <scope>NUCLEOTIDE SEQUENCE [LARGE SCALE GENOMIC DNA]</scope>
    <source>
        <strain evidence="1 2">LF1</strain>
    </source>
</reference>
<proteinExistence type="predicted"/>
<name>A0A5B1C9B0_9BACT</name>
<evidence type="ECO:0000313" key="1">
    <source>
        <dbReference type="EMBL" id="KAA1256801.1"/>
    </source>
</evidence>
<dbReference type="AlphaFoldDB" id="A0A5B1C9B0"/>
<evidence type="ECO:0000313" key="2">
    <source>
        <dbReference type="Proteomes" id="UP000322699"/>
    </source>
</evidence>
<comment type="caution">
    <text evidence="1">The sequence shown here is derived from an EMBL/GenBank/DDBJ whole genome shotgun (WGS) entry which is preliminary data.</text>
</comment>
<accession>A0A5B1C9B0</accession>
<organism evidence="1 2">
    <name type="scientific">Rubripirellula obstinata</name>
    <dbReference type="NCBI Taxonomy" id="406547"/>
    <lineage>
        <taxon>Bacteria</taxon>
        <taxon>Pseudomonadati</taxon>
        <taxon>Planctomycetota</taxon>
        <taxon>Planctomycetia</taxon>
        <taxon>Pirellulales</taxon>
        <taxon>Pirellulaceae</taxon>
        <taxon>Rubripirellula</taxon>
    </lineage>
</organism>
<dbReference type="Proteomes" id="UP000322699">
    <property type="component" value="Unassembled WGS sequence"/>
</dbReference>
<keyword evidence="2" id="KW-1185">Reference proteome</keyword>
<sequence>MPASLRGINQRPISNTQSMLTCRMHCVAPTNACLRLLDLPLLAETCLTNETLLRFETVIATTGTKYALTDRIALCVADNK</sequence>
<dbReference type="EMBL" id="VRLW01000023">
    <property type="protein sequence ID" value="KAA1256801.1"/>
    <property type="molecule type" value="Genomic_DNA"/>
</dbReference>
<gene>
    <name evidence="1" type="ORF">LF1_59110</name>
</gene>
<dbReference type="RefSeq" id="WP_160148325.1">
    <property type="nucleotide sequence ID" value="NZ_VRLW01000023.1"/>
</dbReference>
<protein>
    <submittedName>
        <fullName evidence="1">Uncharacterized protein</fullName>
    </submittedName>
</protein>